<gene>
    <name evidence="2" type="ORF">HCN56_10730</name>
</gene>
<feature type="non-terminal residue" evidence="2">
    <location>
        <position position="1"/>
    </location>
</feature>
<evidence type="ECO:0000313" key="2">
    <source>
        <dbReference type="EMBL" id="NJQ06040.1"/>
    </source>
</evidence>
<dbReference type="GO" id="GO:0004674">
    <property type="term" value="F:protein serine/threonine kinase activity"/>
    <property type="evidence" value="ECO:0007669"/>
    <property type="project" value="UniProtKB-KW"/>
</dbReference>
<accession>A0A7X6D0X2</accession>
<feature type="compositionally biased region" description="Polar residues" evidence="1">
    <location>
        <begin position="26"/>
        <end position="36"/>
    </location>
</feature>
<evidence type="ECO:0000313" key="3">
    <source>
        <dbReference type="Proteomes" id="UP000578686"/>
    </source>
</evidence>
<reference evidence="2 3" key="1">
    <citation type="submission" date="2020-03" db="EMBL/GenBank/DDBJ databases">
        <title>Draft genome of Streptomyces sp. ventii, isolated from the Axial Seamount in the Pacific Ocean, and resequencing of the two type strains Streptomyces lonarensis strain NCL 716 and Streptomyces bohaiensis strain 11A07.</title>
        <authorList>
            <person name="Loughran R.M."/>
            <person name="Pfannmuller K.M."/>
            <person name="Wasson B.J."/>
            <person name="Deadmond M.C."/>
            <person name="Paddock B.E."/>
            <person name="Koyack M.J."/>
            <person name="Gallegos D.A."/>
            <person name="Mitchell E.A."/>
            <person name="Ushijima B."/>
            <person name="Saw J.H."/>
            <person name="Mcphail K.L."/>
            <person name="Videau P."/>
        </authorList>
    </citation>
    <scope>NUCLEOTIDE SEQUENCE [LARGE SCALE GENOMIC DNA]</scope>
    <source>
        <strain evidence="2 3">NCL716</strain>
    </source>
</reference>
<proteinExistence type="predicted"/>
<evidence type="ECO:0000256" key="1">
    <source>
        <dbReference type="SAM" id="MobiDB-lite"/>
    </source>
</evidence>
<dbReference type="AlphaFoldDB" id="A0A7X6D0X2"/>
<organism evidence="2 3">
    <name type="scientific">Streptomyces lonarensis</name>
    <dbReference type="NCBI Taxonomy" id="700599"/>
    <lineage>
        <taxon>Bacteria</taxon>
        <taxon>Bacillati</taxon>
        <taxon>Actinomycetota</taxon>
        <taxon>Actinomycetes</taxon>
        <taxon>Kitasatosporales</taxon>
        <taxon>Streptomycetaceae</taxon>
        <taxon>Streptomyces</taxon>
    </lineage>
</organism>
<keyword evidence="3" id="KW-1185">Reference proteome</keyword>
<protein>
    <submittedName>
        <fullName evidence="2">Serine/threonine protein kinase</fullName>
    </submittedName>
</protein>
<dbReference type="EMBL" id="JAAVJD010000062">
    <property type="protein sequence ID" value="NJQ06040.1"/>
    <property type="molecule type" value="Genomic_DNA"/>
</dbReference>
<comment type="caution">
    <text evidence="2">The sequence shown here is derived from an EMBL/GenBank/DDBJ whole genome shotgun (WGS) entry which is preliminary data.</text>
</comment>
<name>A0A7X6D0X2_9ACTN</name>
<sequence length="140" mass="14636">DGPRSRAQDPRTPPGGRGPARPDPRSSTAGGPSSGQPAVAELVEQAKRELNAGRSGPAAALLRRALPPAVARYGADSTVVRTLRKQYAAALVDGGDYTTALPELRVLLHQFSTTGSGTDDPVVRQLRADEALCLRELGTD</sequence>
<keyword evidence="2" id="KW-0418">Kinase</keyword>
<feature type="region of interest" description="Disordered" evidence="1">
    <location>
        <begin position="1"/>
        <end position="38"/>
    </location>
</feature>
<keyword evidence="2" id="KW-0808">Transferase</keyword>
<dbReference type="Proteomes" id="UP000578686">
    <property type="component" value="Unassembled WGS sequence"/>
</dbReference>
<keyword evidence="2" id="KW-0723">Serine/threonine-protein kinase</keyword>